<evidence type="ECO:0000313" key="1">
    <source>
        <dbReference type="EMBL" id="KKM06809.1"/>
    </source>
</evidence>
<organism evidence="1">
    <name type="scientific">marine sediment metagenome</name>
    <dbReference type="NCBI Taxonomy" id="412755"/>
    <lineage>
        <taxon>unclassified sequences</taxon>
        <taxon>metagenomes</taxon>
        <taxon>ecological metagenomes</taxon>
    </lineage>
</organism>
<gene>
    <name evidence="1" type="ORF">LCGC14_1740280</name>
</gene>
<dbReference type="AlphaFoldDB" id="A0A0F9H6W6"/>
<name>A0A0F9H6W6_9ZZZZ</name>
<sequence length="56" mass="6551">MRTGNILEVKVTKIFADNTSVSVKERWTSSSSLEMWRKELFPDEYLSILRRPICTS</sequence>
<comment type="caution">
    <text evidence="1">The sequence shown here is derived from an EMBL/GenBank/DDBJ whole genome shotgun (WGS) entry which is preliminary data.</text>
</comment>
<proteinExistence type="predicted"/>
<protein>
    <submittedName>
        <fullName evidence="1">Uncharacterized protein</fullName>
    </submittedName>
</protein>
<dbReference type="EMBL" id="LAZR01015910">
    <property type="protein sequence ID" value="KKM06809.1"/>
    <property type="molecule type" value="Genomic_DNA"/>
</dbReference>
<accession>A0A0F9H6W6</accession>
<reference evidence="1" key="1">
    <citation type="journal article" date="2015" name="Nature">
        <title>Complex archaea that bridge the gap between prokaryotes and eukaryotes.</title>
        <authorList>
            <person name="Spang A."/>
            <person name="Saw J.H."/>
            <person name="Jorgensen S.L."/>
            <person name="Zaremba-Niedzwiedzka K."/>
            <person name="Martijn J."/>
            <person name="Lind A.E."/>
            <person name="van Eijk R."/>
            <person name="Schleper C."/>
            <person name="Guy L."/>
            <person name="Ettema T.J."/>
        </authorList>
    </citation>
    <scope>NUCLEOTIDE SEQUENCE</scope>
</reference>